<reference evidence="2" key="1">
    <citation type="journal article" date="2023" name="Mol. Phylogenet. Evol.">
        <title>Genome-scale phylogeny and comparative genomics of the fungal order Sordariales.</title>
        <authorList>
            <person name="Hensen N."/>
            <person name="Bonometti L."/>
            <person name="Westerberg I."/>
            <person name="Brannstrom I.O."/>
            <person name="Guillou S."/>
            <person name="Cros-Aarteil S."/>
            <person name="Calhoun S."/>
            <person name="Haridas S."/>
            <person name="Kuo A."/>
            <person name="Mondo S."/>
            <person name="Pangilinan J."/>
            <person name="Riley R."/>
            <person name="LaButti K."/>
            <person name="Andreopoulos B."/>
            <person name="Lipzen A."/>
            <person name="Chen C."/>
            <person name="Yan M."/>
            <person name="Daum C."/>
            <person name="Ng V."/>
            <person name="Clum A."/>
            <person name="Steindorff A."/>
            <person name="Ohm R.A."/>
            <person name="Martin F."/>
            <person name="Silar P."/>
            <person name="Natvig D.O."/>
            <person name="Lalanne C."/>
            <person name="Gautier V."/>
            <person name="Ament-Velasquez S.L."/>
            <person name="Kruys A."/>
            <person name="Hutchinson M.I."/>
            <person name="Powell A.J."/>
            <person name="Barry K."/>
            <person name="Miller A.N."/>
            <person name="Grigoriev I.V."/>
            <person name="Debuchy R."/>
            <person name="Gladieux P."/>
            <person name="Hiltunen Thoren M."/>
            <person name="Johannesson H."/>
        </authorList>
    </citation>
    <scope>NUCLEOTIDE SEQUENCE</scope>
    <source>
        <strain evidence="2">CBS 560.94</strain>
    </source>
</reference>
<sequence>MSRICHRSSENICTAQVQMCSEKITLIMCLVRDTPNHHDTPFRLLPKVSPLSIIDISLQSGCAAGRYCPSNAPLTYSQARIGTTYEEGTAVQLTYLQHSTFLDPAIARTSLSLIACAHVFVRSSPDRDPKDTKEDKSRIVIDSPSPAQPSPNRPHDDITARDPSLGSGVGSLWISLVPCARVLTADRKVRGNTFLLRQQRISYTLPRVGDHPKSIK</sequence>
<feature type="compositionally biased region" description="Basic and acidic residues" evidence="1">
    <location>
        <begin position="124"/>
        <end position="139"/>
    </location>
</feature>
<evidence type="ECO:0000313" key="2">
    <source>
        <dbReference type="EMBL" id="KAK3340613.1"/>
    </source>
</evidence>
<protein>
    <submittedName>
        <fullName evidence="2">Uncharacterized protein</fullName>
    </submittedName>
</protein>
<dbReference type="GeneID" id="87859830"/>
<reference evidence="2" key="2">
    <citation type="submission" date="2023-06" db="EMBL/GenBank/DDBJ databases">
        <authorList>
            <consortium name="Lawrence Berkeley National Laboratory"/>
            <person name="Haridas S."/>
            <person name="Hensen N."/>
            <person name="Bonometti L."/>
            <person name="Westerberg I."/>
            <person name="Brannstrom I.O."/>
            <person name="Guillou S."/>
            <person name="Cros-Aarteil S."/>
            <person name="Calhoun S."/>
            <person name="Kuo A."/>
            <person name="Mondo S."/>
            <person name="Pangilinan J."/>
            <person name="Riley R."/>
            <person name="Labutti K."/>
            <person name="Andreopoulos B."/>
            <person name="Lipzen A."/>
            <person name="Chen C."/>
            <person name="Yanf M."/>
            <person name="Daum C."/>
            <person name="Ng V."/>
            <person name="Clum A."/>
            <person name="Steindorff A."/>
            <person name="Ohm R."/>
            <person name="Martin F."/>
            <person name="Silar P."/>
            <person name="Natvig D."/>
            <person name="Lalanne C."/>
            <person name="Gautier V."/>
            <person name="Ament-Velasquez S.L."/>
            <person name="Kruys A."/>
            <person name="Hutchinson M.I."/>
            <person name="Powell A.J."/>
            <person name="Barry K."/>
            <person name="Miller A.N."/>
            <person name="Grigoriev I.V."/>
            <person name="Debuchy R."/>
            <person name="Gladieux P."/>
            <person name="Thoren M.H."/>
            <person name="Johannesson H."/>
        </authorList>
    </citation>
    <scope>NUCLEOTIDE SEQUENCE</scope>
    <source>
        <strain evidence="2">CBS 560.94</strain>
    </source>
</reference>
<dbReference type="Proteomes" id="UP001278500">
    <property type="component" value="Unassembled WGS sequence"/>
</dbReference>
<dbReference type="EMBL" id="JAUEPP010000006">
    <property type="protein sequence ID" value="KAK3340613.1"/>
    <property type="molecule type" value="Genomic_DNA"/>
</dbReference>
<dbReference type="AlphaFoldDB" id="A0AAE0JAV9"/>
<feature type="region of interest" description="Disordered" evidence="1">
    <location>
        <begin position="124"/>
        <end position="162"/>
    </location>
</feature>
<gene>
    <name evidence="2" type="ORF">B0H65DRAFT_264909</name>
</gene>
<comment type="caution">
    <text evidence="2">The sequence shown here is derived from an EMBL/GenBank/DDBJ whole genome shotgun (WGS) entry which is preliminary data.</text>
</comment>
<keyword evidence="3" id="KW-1185">Reference proteome</keyword>
<accession>A0AAE0JAV9</accession>
<dbReference type="RefSeq" id="XP_062679555.1">
    <property type="nucleotide sequence ID" value="XM_062822676.1"/>
</dbReference>
<evidence type="ECO:0000313" key="3">
    <source>
        <dbReference type="Proteomes" id="UP001278500"/>
    </source>
</evidence>
<organism evidence="2 3">
    <name type="scientific">Neurospora tetraspora</name>
    <dbReference type="NCBI Taxonomy" id="94610"/>
    <lineage>
        <taxon>Eukaryota</taxon>
        <taxon>Fungi</taxon>
        <taxon>Dikarya</taxon>
        <taxon>Ascomycota</taxon>
        <taxon>Pezizomycotina</taxon>
        <taxon>Sordariomycetes</taxon>
        <taxon>Sordariomycetidae</taxon>
        <taxon>Sordariales</taxon>
        <taxon>Sordariaceae</taxon>
        <taxon>Neurospora</taxon>
    </lineage>
</organism>
<evidence type="ECO:0000256" key="1">
    <source>
        <dbReference type="SAM" id="MobiDB-lite"/>
    </source>
</evidence>
<name>A0AAE0JAV9_9PEZI</name>
<proteinExistence type="predicted"/>